<dbReference type="EMBL" id="JBEZVE010000009">
    <property type="protein sequence ID" value="MEU3782416.1"/>
    <property type="molecule type" value="Genomic_DNA"/>
</dbReference>
<keyword evidence="5" id="KW-1185">Reference proteome</keyword>
<comment type="caution">
    <text evidence="4">The sequence shown here is derived from an EMBL/GenBank/DDBJ whole genome shotgun (WGS) entry which is preliminary data.</text>
</comment>
<keyword evidence="3" id="KW-0812">Transmembrane</keyword>
<dbReference type="RefSeq" id="WP_361703204.1">
    <property type="nucleotide sequence ID" value="NZ_JBEZVE010000009.1"/>
</dbReference>
<organism evidence="4 5">
    <name type="scientific">Streptomyces sp. 900129855</name>
    <dbReference type="NCBI Taxonomy" id="3155129"/>
    <lineage>
        <taxon>Bacteria</taxon>
        <taxon>Bacillati</taxon>
        <taxon>Actinomycetota</taxon>
        <taxon>Actinomycetes</taxon>
        <taxon>Kitasatosporales</taxon>
        <taxon>Streptomycetaceae</taxon>
        <taxon>Streptomyces</taxon>
    </lineage>
</organism>
<evidence type="ECO:0000313" key="5">
    <source>
        <dbReference type="Proteomes" id="UP001550739"/>
    </source>
</evidence>
<keyword evidence="3" id="KW-1133">Transmembrane helix</keyword>
<feature type="transmembrane region" description="Helical" evidence="3">
    <location>
        <begin position="6"/>
        <end position="25"/>
    </location>
</feature>
<keyword evidence="3" id="KW-0472">Membrane</keyword>
<keyword evidence="1" id="KW-0175">Coiled coil</keyword>
<name>A0ABV2ZIN6_9ACTN</name>
<sequence length="238" mass="25585">MSTGVIIALIVIVAAVVAVAAVLAVRARGSHGGRGLKHRFGPEYDRAVARHDGDVKAAERELDALVQRHGGLHERPLEPAERDRFTARWTAAQERFVDSPREAVAEADHLLAEVAGARGFPDGAQYDEQLAALSVHHARHVHGYRRVHRVARVHMTGAGGRGGATGVAGADGVDDGRAPGTEDMRAAMVEARALFDDLVGAARGDSGRHRAQQPARQDRSRSGHHLPWGFHRHQAKEG</sequence>
<evidence type="ECO:0000256" key="2">
    <source>
        <dbReference type="SAM" id="MobiDB-lite"/>
    </source>
</evidence>
<protein>
    <recommendedName>
        <fullName evidence="6">Secreted protein</fullName>
    </recommendedName>
</protein>
<dbReference type="Proteomes" id="UP001550739">
    <property type="component" value="Unassembled WGS sequence"/>
</dbReference>
<feature type="region of interest" description="Disordered" evidence="2">
    <location>
        <begin position="203"/>
        <end position="238"/>
    </location>
</feature>
<proteinExistence type="predicted"/>
<evidence type="ECO:0000313" key="4">
    <source>
        <dbReference type="EMBL" id="MEU3782416.1"/>
    </source>
</evidence>
<evidence type="ECO:0000256" key="3">
    <source>
        <dbReference type="SAM" id="Phobius"/>
    </source>
</evidence>
<evidence type="ECO:0008006" key="6">
    <source>
        <dbReference type="Google" id="ProtNLM"/>
    </source>
</evidence>
<accession>A0ABV2ZIN6</accession>
<gene>
    <name evidence="4" type="ORF">AB0E89_17890</name>
</gene>
<evidence type="ECO:0000256" key="1">
    <source>
        <dbReference type="SAM" id="Coils"/>
    </source>
</evidence>
<feature type="coiled-coil region" evidence="1">
    <location>
        <begin position="48"/>
        <end position="75"/>
    </location>
</feature>
<reference evidence="4 5" key="1">
    <citation type="submission" date="2024-06" db="EMBL/GenBank/DDBJ databases">
        <title>The Natural Products Discovery Center: Release of the First 8490 Sequenced Strains for Exploring Actinobacteria Biosynthetic Diversity.</title>
        <authorList>
            <person name="Kalkreuter E."/>
            <person name="Kautsar S.A."/>
            <person name="Yang D."/>
            <person name="Bader C.D."/>
            <person name="Teijaro C.N."/>
            <person name="Fluegel L."/>
            <person name="Davis C.M."/>
            <person name="Simpson J.R."/>
            <person name="Lauterbach L."/>
            <person name="Steele A.D."/>
            <person name="Gui C."/>
            <person name="Meng S."/>
            <person name="Li G."/>
            <person name="Viehrig K."/>
            <person name="Ye F."/>
            <person name="Su P."/>
            <person name="Kiefer A.F."/>
            <person name="Nichols A."/>
            <person name="Cepeda A.J."/>
            <person name="Yan W."/>
            <person name="Fan B."/>
            <person name="Jiang Y."/>
            <person name="Adhikari A."/>
            <person name="Zheng C.-J."/>
            <person name="Schuster L."/>
            <person name="Cowan T.M."/>
            <person name="Smanski M.J."/>
            <person name="Chevrette M.G."/>
            <person name="De Carvalho L.P.S."/>
            <person name="Shen B."/>
        </authorList>
    </citation>
    <scope>NUCLEOTIDE SEQUENCE [LARGE SCALE GENOMIC DNA]</scope>
    <source>
        <strain evidence="4 5">NPDC033843</strain>
    </source>
</reference>